<evidence type="ECO:0000313" key="1">
    <source>
        <dbReference type="Proteomes" id="UP000887569"/>
    </source>
</evidence>
<organism evidence="1 2">
    <name type="scientific">Parascaris univalens</name>
    <name type="common">Nematode worm</name>
    <dbReference type="NCBI Taxonomy" id="6257"/>
    <lineage>
        <taxon>Eukaryota</taxon>
        <taxon>Metazoa</taxon>
        <taxon>Ecdysozoa</taxon>
        <taxon>Nematoda</taxon>
        <taxon>Chromadorea</taxon>
        <taxon>Rhabditida</taxon>
        <taxon>Spirurina</taxon>
        <taxon>Ascaridomorpha</taxon>
        <taxon>Ascaridoidea</taxon>
        <taxon>Ascarididae</taxon>
        <taxon>Parascaris</taxon>
    </lineage>
</organism>
<dbReference type="WBParaSite" id="PgR083X_g036_t07">
    <property type="protein sequence ID" value="PgR083X_g036_t07"/>
    <property type="gene ID" value="PgR083X_g036"/>
</dbReference>
<keyword evidence="1" id="KW-1185">Reference proteome</keyword>
<name>A0A915C326_PARUN</name>
<proteinExistence type="predicted"/>
<accession>A0A915C326</accession>
<dbReference type="Proteomes" id="UP000887569">
    <property type="component" value="Unplaced"/>
</dbReference>
<reference evidence="2" key="1">
    <citation type="submission" date="2022-11" db="UniProtKB">
        <authorList>
            <consortium name="WormBaseParasite"/>
        </authorList>
    </citation>
    <scope>IDENTIFICATION</scope>
</reference>
<evidence type="ECO:0000313" key="2">
    <source>
        <dbReference type="WBParaSite" id="PgR083X_g036_t07"/>
    </source>
</evidence>
<dbReference type="AlphaFoldDB" id="A0A915C326"/>
<protein>
    <submittedName>
        <fullName evidence="2">GCS light chain</fullName>
    </submittedName>
</protein>
<sequence length="175" mass="18988">MASPLQLTATVWRSISNSPYEQPNLQICSRNIRSDLPVSKCNLFPIQNGIPVTVNIPLPKDPLAPAQIVLMGDNFVAPDGGAIFLQDLFVDGRIEEDCALAALDSRRHGESIPPATFDSPRPNLLSLPSLSAMSTLNRSPPRLSPPSLTSSPDALFETCITLSCNPSGDYQMRRM</sequence>